<dbReference type="Gene3D" id="3.30.70.270">
    <property type="match status" value="1"/>
</dbReference>
<dbReference type="EMBL" id="JBIGIB010000001">
    <property type="protein sequence ID" value="MFG6465771.1"/>
    <property type="molecule type" value="Genomic_DNA"/>
</dbReference>
<evidence type="ECO:0000313" key="4">
    <source>
        <dbReference type="EMBL" id="MFG6465771.1"/>
    </source>
</evidence>
<dbReference type="Gene3D" id="3.30.450.40">
    <property type="match status" value="1"/>
</dbReference>
<dbReference type="InterPro" id="IPR001633">
    <property type="entry name" value="EAL_dom"/>
</dbReference>
<dbReference type="Pfam" id="PF00990">
    <property type="entry name" value="GGDEF"/>
    <property type="match status" value="1"/>
</dbReference>
<name>A0ABW7GUZ3_9BURK</name>
<dbReference type="InterPro" id="IPR029016">
    <property type="entry name" value="GAF-like_dom_sf"/>
</dbReference>
<dbReference type="SUPFAM" id="SSF141868">
    <property type="entry name" value="EAL domain-like"/>
    <property type="match status" value="1"/>
</dbReference>
<dbReference type="PROSITE" id="PS50887">
    <property type="entry name" value="GGDEF"/>
    <property type="match status" value="1"/>
</dbReference>
<feature type="domain" description="EAL" evidence="2">
    <location>
        <begin position="512"/>
        <end position="766"/>
    </location>
</feature>
<evidence type="ECO:0000256" key="1">
    <source>
        <dbReference type="SAM" id="MobiDB-lite"/>
    </source>
</evidence>
<dbReference type="SMART" id="SM00267">
    <property type="entry name" value="GGDEF"/>
    <property type="match status" value="1"/>
</dbReference>
<dbReference type="InterPro" id="IPR003018">
    <property type="entry name" value="GAF"/>
</dbReference>
<dbReference type="SMART" id="SM00065">
    <property type="entry name" value="GAF"/>
    <property type="match status" value="1"/>
</dbReference>
<dbReference type="CDD" id="cd01948">
    <property type="entry name" value="EAL"/>
    <property type="match status" value="1"/>
</dbReference>
<dbReference type="InterPro" id="IPR050706">
    <property type="entry name" value="Cyclic-di-GMP_PDE-like"/>
</dbReference>
<organism evidence="4 5">
    <name type="scientific">Pelomonas baiyunensis</name>
    <dbReference type="NCBI Taxonomy" id="3299026"/>
    <lineage>
        <taxon>Bacteria</taxon>
        <taxon>Pseudomonadati</taxon>
        <taxon>Pseudomonadota</taxon>
        <taxon>Betaproteobacteria</taxon>
        <taxon>Burkholderiales</taxon>
        <taxon>Sphaerotilaceae</taxon>
        <taxon>Roseateles</taxon>
    </lineage>
</organism>
<evidence type="ECO:0000259" key="2">
    <source>
        <dbReference type="PROSITE" id="PS50883"/>
    </source>
</evidence>
<dbReference type="Pfam" id="PF00563">
    <property type="entry name" value="EAL"/>
    <property type="match status" value="1"/>
</dbReference>
<dbReference type="SUPFAM" id="SSF55073">
    <property type="entry name" value="Nucleotide cyclase"/>
    <property type="match status" value="1"/>
</dbReference>
<accession>A0ABW7GUZ3</accession>
<dbReference type="PROSITE" id="PS50883">
    <property type="entry name" value="EAL"/>
    <property type="match status" value="1"/>
</dbReference>
<dbReference type="InterPro" id="IPR029787">
    <property type="entry name" value="Nucleotide_cyclase"/>
</dbReference>
<dbReference type="Pfam" id="PF13185">
    <property type="entry name" value="GAF_2"/>
    <property type="match status" value="1"/>
</dbReference>
<comment type="caution">
    <text evidence="4">The sequence shown here is derived from an EMBL/GenBank/DDBJ whole genome shotgun (WGS) entry which is preliminary data.</text>
</comment>
<dbReference type="Gene3D" id="3.20.20.450">
    <property type="entry name" value="EAL domain"/>
    <property type="match status" value="1"/>
</dbReference>
<dbReference type="RefSeq" id="WP_394381610.1">
    <property type="nucleotide sequence ID" value="NZ_JBIGIB010000001.1"/>
</dbReference>
<dbReference type="InterPro" id="IPR035919">
    <property type="entry name" value="EAL_sf"/>
</dbReference>
<dbReference type="SMART" id="SM00052">
    <property type="entry name" value="EAL"/>
    <property type="match status" value="1"/>
</dbReference>
<dbReference type="PANTHER" id="PTHR33121:SF79">
    <property type="entry name" value="CYCLIC DI-GMP PHOSPHODIESTERASE PDED-RELATED"/>
    <property type="match status" value="1"/>
</dbReference>
<dbReference type="PANTHER" id="PTHR33121">
    <property type="entry name" value="CYCLIC DI-GMP PHOSPHODIESTERASE PDEF"/>
    <property type="match status" value="1"/>
</dbReference>
<feature type="region of interest" description="Disordered" evidence="1">
    <location>
        <begin position="1"/>
        <end position="38"/>
    </location>
</feature>
<dbReference type="InterPro" id="IPR000160">
    <property type="entry name" value="GGDEF_dom"/>
</dbReference>
<gene>
    <name evidence="4" type="ORF">ACG01O_04030</name>
</gene>
<evidence type="ECO:0000259" key="3">
    <source>
        <dbReference type="PROSITE" id="PS50887"/>
    </source>
</evidence>
<dbReference type="Proteomes" id="UP001606303">
    <property type="component" value="Unassembled WGS sequence"/>
</dbReference>
<sequence length="769" mass="84276">MRFALHTRMTSDPGLTAPAPLLPPPPSPGLHAGARSSASVLEQAAGFGEWWHEPQSGHTQLSPMAAEYLELSAGTAHPLDACFEHVVADDLPALTRAWTGAWPQAAADVRVVAGARGMRWVRVTPLPPDPARPRWRHGLLQDVTALNHAAVRERLGYALTEYLVGTHTLDDAIGNVIQLICRNLGWEWGAYWAMEPQDNDTGRLHCRHSWHAQAGALERFSAASAALRMAPGEGLVGRVWATGRAEWVEDMSTDPRFLRRGSAQMCGLWSGYVFPVTYVSDSGEQHRPGVLEFYSSLTRQPEAQLPKVSATIGALIAQTAQRLETEAVIHRLAQVDEMTELDNRSHFYVQLNRHCALSQRLGQRFALMFIDLDRFKPINDAFGHEAGNAVLQTFARRLRELAPPPARVGRLGGDEFAVLVPNADDGQALTTLVDAVLSAASQPIVYEGLSLNVSASIGVSRFPDNGQTGPELLRSADAAMYRVKQNGRNGSNVFSTSSPNMLAEQRAKLARRLAIETELREALRADQLRLVYQPIVDLRSGDLHGVEALIRWHKPDGSSVSPDLFIPIAEQSDLIVDIGRWVMGRALRDLASLKGTALQALKVHVNMAASEFTSTALPDLLRAVAQELAVPASQVVLELTEGMLMRQPEQVVRVMHELRDIGFEISLDDFGMGHSSLALLKNLPIRSLKIDRSFVRDLPTGERDRAIAQTIVDLGRHLQLDIIAEGIEGDDQLGVLRACGCRFGQGWLLGRPLSLKALVHRFPNGRATA</sequence>
<dbReference type="CDD" id="cd01949">
    <property type="entry name" value="GGDEF"/>
    <property type="match status" value="1"/>
</dbReference>
<proteinExistence type="predicted"/>
<feature type="domain" description="GGDEF" evidence="3">
    <location>
        <begin position="363"/>
        <end position="496"/>
    </location>
</feature>
<protein>
    <submittedName>
        <fullName evidence="4">Bifunctional diguanylate cyclase/phosphodiesterase</fullName>
    </submittedName>
</protein>
<dbReference type="SUPFAM" id="SSF55781">
    <property type="entry name" value="GAF domain-like"/>
    <property type="match status" value="1"/>
</dbReference>
<reference evidence="4 5" key="1">
    <citation type="submission" date="2024-08" db="EMBL/GenBank/DDBJ databases">
        <authorList>
            <person name="Lu H."/>
        </authorList>
    </citation>
    <scope>NUCLEOTIDE SEQUENCE [LARGE SCALE GENOMIC DNA]</scope>
    <source>
        <strain evidence="4 5">BYS87W</strain>
    </source>
</reference>
<evidence type="ECO:0000313" key="5">
    <source>
        <dbReference type="Proteomes" id="UP001606303"/>
    </source>
</evidence>
<dbReference type="InterPro" id="IPR043128">
    <property type="entry name" value="Rev_trsase/Diguanyl_cyclase"/>
</dbReference>
<keyword evidence="5" id="KW-1185">Reference proteome</keyword>
<dbReference type="NCBIfam" id="TIGR00254">
    <property type="entry name" value="GGDEF"/>
    <property type="match status" value="1"/>
</dbReference>